<feature type="domain" description="Cation efflux protein cytoplasmic" evidence="10">
    <location>
        <begin position="208"/>
        <end position="280"/>
    </location>
</feature>
<evidence type="ECO:0000256" key="2">
    <source>
        <dbReference type="ARBA" id="ARBA00008873"/>
    </source>
</evidence>
<dbReference type="EMBL" id="LBFC01000022">
    <property type="protein sequence ID" value="ONN26620.1"/>
    <property type="molecule type" value="Genomic_DNA"/>
</dbReference>
<evidence type="ECO:0000256" key="3">
    <source>
        <dbReference type="ARBA" id="ARBA00022448"/>
    </source>
</evidence>
<feature type="transmembrane region" description="Helical" evidence="8">
    <location>
        <begin position="174"/>
        <end position="196"/>
    </location>
</feature>
<feature type="transmembrane region" description="Helical" evidence="8">
    <location>
        <begin position="12"/>
        <end position="37"/>
    </location>
</feature>
<dbReference type="InterPro" id="IPR050681">
    <property type="entry name" value="CDF/SLC30A"/>
</dbReference>
<comment type="similarity">
    <text evidence="2">Belongs to the cation diffusion facilitator (CDF) transporter (TC 2.A.4) family. SLC30A subfamily.</text>
</comment>
<dbReference type="RefSeq" id="WP_077198526.1">
    <property type="nucleotide sequence ID" value="NZ_LBFC01000022.1"/>
</dbReference>
<dbReference type="Pfam" id="PF01545">
    <property type="entry name" value="Cation_efflux"/>
    <property type="match status" value="1"/>
</dbReference>
<evidence type="ECO:0000256" key="4">
    <source>
        <dbReference type="ARBA" id="ARBA00022692"/>
    </source>
</evidence>
<keyword evidence="5 8" id="KW-1133">Transmembrane helix</keyword>
<dbReference type="InterPro" id="IPR058533">
    <property type="entry name" value="Cation_efflux_TM"/>
</dbReference>
<protein>
    <submittedName>
        <fullName evidence="11">Cation transporter</fullName>
    </submittedName>
</protein>
<evidence type="ECO:0000256" key="1">
    <source>
        <dbReference type="ARBA" id="ARBA00004141"/>
    </source>
</evidence>
<evidence type="ECO:0000259" key="9">
    <source>
        <dbReference type="Pfam" id="PF01545"/>
    </source>
</evidence>
<dbReference type="InterPro" id="IPR027470">
    <property type="entry name" value="Cation_efflux_CTD"/>
</dbReference>
<dbReference type="InterPro" id="IPR027469">
    <property type="entry name" value="Cation_efflux_TMD_sf"/>
</dbReference>
<organism evidence="11 12">
    <name type="scientific">Thermosipho affectus</name>
    <dbReference type="NCBI Taxonomy" id="660294"/>
    <lineage>
        <taxon>Bacteria</taxon>
        <taxon>Thermotogati</taxon>
        <taxon>Thermotogota</taxon>
        <taxon>Thermotogae</taxon>
        <taxon>Thermotogales</taxon>
        <taxon>Fervidobacteriaceae</taxon>
        <taxon>Thermosipho</taxon>
    </lineage>
</organism>
<keyword evidence="3" id="KW-0813">Transport</keyword>
<dbReference type="InterPro" id="IPR036837">
    <property type="entry name" value="Cation_efflux_CTD_sf"/>
</dbReference>
<feature type="transmembrane region" description="Helical" evidence="8">
    <location>
        <begin position="80"/>
        <end position="99"/>
    </location>
</feature>
<name>A0ABX3IGQ4_9BACT</name>
<evidence type="ECO:0000256" key="8">
    <source>
        <dbReference type="SAM" id="Phobius"/>
    </source>
</evidence>
<dbReference type="InterPro" id="IPR002524">
    <property type="entry name" value="Cation_efflux"/>
</dbReference>
<evidence type="ECO:0000256" key="7">
    <source>
        <dbReference type="ARBA" id="ARBA00023136"/>
    </source>
</evidence>
<feature type="transmembrane region" description="Helical" evidence="8">
    <location>
        <begin position="147"/>
        <end position="168"/>
    </location>
</feature>
<keyword evidence="6" id="KW-0406">Ion transport</keyword>
<feature type="transmembrane region" description="Helical" evidence="8">
    <location>
        <begin position="111"/>
        <end position="135"/>
    </location>
</feature>
<evidence type="ECO:0000313" key="11">
    <source>
        <dbReference type="EMBL" id="ONN26620.1"/>
    </source>
</evidence>
<accession>A0ABX3IGQ4</accession>
<evidence type="ECO:0000256" key="5">
    <source>
        <dbReference type="ARBA" id="ARBA00022989"/>
    </source>
</evidence>
<comment type="caution">
    <text evidence="11">The sequence shown here is derived from an EMBL/GenBank/DDBJ whole genome shotgun (WGS) entry which is preliminary data.</text>
</comment>
<gene>
    <name evidence="11" type="ORF">XJ44_07000</name>
</gene>
<reference evidence="11 12" key="1">
    <citation type="submission" date="2015-06" db="EMBL/GenBank/DDBJ databases">
        <title>Genome sequencing of Thermotogales isolates from hydrothermal vents.</title>
        <authorList>
            <person name="Haverkamp T.H."/>
            <person name="Kublanov I.V."/>
            <person name="Nesbo C.L."/>
        </authorList>
    </citation>
    <scope>NUCLEOTIDE SEQUENCE [LARGE SCALE GENOMIC DNA]</scope>
    <source>
        <strain evidence="12">ik275mar</strain>
    </source>
</reference>
<keyword evidence="7 8" id="KW-0472">Membrane</keyword>
<dbReference type="Pfam" id="PF16916">
    <property type="entry name" value="ZT_dimer"/>
    <property type="match status" value="1"/>
</dbReference>
<dbReference type="NCBIfam" id="TIGR01297">
    <property type="entry name" value="CDF"/>
    <property type="match status" value="1"/>
</dbReference>
<keyword evidence="4 8" id="KW-0812">Transmembrane</keyword>
<dbReference type="Proteomes" id="UP000242616">
    <property type="component" value="Unassembled WGS sequence"/>
</dbReference>
<comment type="subcellular location">
    <subcellularLocation>
        <location evidence="1">Membrane</location>
        <topology evidence="1">Multi-pass membrane protein</topology>
    </subcellularLocation>
</comment>
<feature type="domain" description="Cation efflux protein transmembrane" evidence="9">
    <location>
        <begin position="15"/>
        <end position="202"/>
    </location>
</feature>
<dbReference type="SUPFAM" id="SSF161111">
    <property type="entry name" value="Cation efflux protein transmembrane domain-like"/>
    <property type="match status" value="1"/>
</dbReference>
<dbReference type="PANTHER" id="PTHR11562:SF17">
    <property type="entry name" value="RE54080P-RELATED"/>
    <property type="match status" value="1"/>
</dbReference>
<evidence type="ECO:0000259" key="10">
    <source>
        <dbReference type="Pfam" id="PF16916"/>
    </source>
</evidence>
<proteinExistence type="inferred from homology"/>
<dbReference type="PANTHER" id="PTHR11562">
    <property type="entry name" value="CATION EFFLUX PROTEIN/ ZINC TRANSPORTER"/>
    <property type="match status" value="1"/>
</dbReference>
<sequence length="291" mass="33076">MHRHSHDIVEKKLAFSVGFNLIITVSEVIGGLISGSLALVSDALHNLSDTGALLTSYFARKISKKPRDRKYTYGYKRSELVASIINIVVLLSISFTIILEGVKKLVYPSEINTLVMLVIAYIGLFGNLFTAALLFAHRKENLNLKSAFLHIFSDMFSSIGIIVTGYIMKYYNLWILDPIITFVIAGYIIFESIHILKESIRIVMQGIPEGVDLDRVKKLLEEFDFVENVHHLHIWSLDGHTLYLETHVKVKGEEYDRYLGEMKGLLKKNGFFHSTIQLESKECNENCIADF</sequence>
<evidence type="ECO:0000313" key="12">
    <source>
        <dbReference type="Proteomes" id="UP000242616"/>
    </source>
</evidence>
<dbReference type="Gene3D" id="1.20.1510.10">
    <property type="entry name" value="Cation efflux protein transmembrane domain"/>
    <property type="match status" value="1"/>
</dbReference>
<dbReference type="SUPFAM" id="SSF160240">
    <property type="entry name" value="Cation efflux protein cytoplasmic domain-like"/>
    <property type="match status" value="1"/>
</dbReference>
<keyword evidence="12" id="KW-1185">Reference proteome</keyword>
<evidence type="ECO:0000256" key="6">
    <source>
        <dbReference type="ARBA" id="ARBA00023065"/>
    </source>
</evidence>